<evidence type="ECO:0000259" key="7">
    <source>
        <dbReference type="SMART" id="SM00829"/>
    </source>
</evidence>
<dbReference type="InterPro" id="IPR036291">
    <property type="entry name" value="NAD(P)-bd_dom_sf"/>
</dbReference>
<organism evidence="8 9">
    <name type="scientific">Duganella fentianensis</name>
    <dbReference type="NCBI Taxonomy" id="2692177"/>
    <lineage>
        <taxon>Bacteria</taxon>
        <taxon>Pseudomonadati</taxon>
        <taxon>Pseudomonadota</taxon>
        <taxon>Betaproteobacteria</taxon>
        <taxon>Burkholderiales</taxon>
        <taxon>Oxalobacteraceae</taxon>
        <taxon>Telluria group</taxon>
        <taxon>Duganella</taxon>
    </lineage>
</organism>
<dbReference type="EMBL" id="WWCL01000001">
    <property type="protein sequence ID" value="MYN44497.1"/>
    <property type="molecule type" value="Genomic_DNA"/>
</dbReference>
<dbReference type="Gene3D" id="3.90.180.10">
    <property type="entry name" value="Medium-chain alcohol dehydrogenases, catalytic domain"/>
    <property type="match status" value="1"/>
</dbReference>
<keyword evidence="6" id="KW-0862">Zinc</keyword>
<dbReference type="InterPro" id="IPR051603">
    <property type="entry name" value="Zinc-ADH_QOR/CCCR"/>
</dbReference>
<dbReference type="PROSITE" id="PS01162">
    <property type="entry name" value="QOR_ZETA_CRYSTAL"/>
    <property type="match status" value="1"/>
</dbReference>
<keyword evidence="9" id="KW-1185">Reference proteome</keyword>
<accession>A0A845HXN2</accession>
<dbReference type="NCBIfam" id="TIGR02817">
    <property type="entry name" value="adh_fam_1"/>
    <property type="match status" value="1"/>
</dbReference>
<dbReference type="CDD" id="cd08252">
    <property type="entry name" value="AL_MDR"/>
    <property type="match status" value="1"/>
</dbReference>
<keyword evidence="3" id="KW-0963">Cytoplasm</keyword>
<keyword evidence="6" id="KW-0560">Oxidoreductase</keyword>
<evidence type="ECO:0000313" key="8">
    <source>
        <dbReference type="EMBL" id="MYN44497.1"/>
    </source>
</evidence>
<comment type="subcellular location">
    <subcellularLocation>
        <location evidence="1">Cytoplasm</location>
    </subcellularLocation>
</comment>
<sequence length="337" mass="36594">MQAVAYRKSLPIHDAAALIDVELPDPVAQGRDLLVEVRAVSVNPVDVKIRRNVAPAEGSDKVLGWDAAGIVRAVGPDVTLFKPGDQVWYAGDLTRAGTNSALHLVDERIVGHKPVNLDFAQAAALPLTAITAWELLFERLEVRRDKGQTGQSLLVIGAAGGVGSILVQLARQLTGLTVIGTASRPETADWVRELGAHHVLDHSKPLQEEIARLGLPPVTYVASLNQTDQHWAAIAELVAPQGKVALIDDPDSLDIRLLKRKSVSLHWEFMFTRSMFQTSDMIAQHRLLNDVAKLVETGVLHTTLTQIFGSLNADNLKRAHALIESNRARGKIVLVAD</sequence>
<dbReference type="SUPFAM" id="SSF50129">
    <property type="entry name" value="GroES-like"/>
    <property type="match status" value="1"/>
</dbReference>
<comment type="caution">
    <text evidence="8">The sequence shown here is derived from an EMBL/GenBank/DDBJ whole genome shotgun (WGS) entry which is preliminary data.</text>
</comment>
<dbReference type="Pfam" id="PF13602">
    <property type="entry name" value="ADH_zinc_N_2"/>
    <property type="match status" value="1"/>
</dbReference>
<keyword evidence="6" id="KW-0479">Metal-binding</keyword>
<dbReference type="PANTHER" id="PTHR44154:SF1">
    <property type="entry name" value="QUINONE OXIDOREDUCTASE"/>
    <property type="match status" value="1"/>
</dbReference>
<dbReference type="SMART" id="SM00829">
    <property type="entry name" value="PKS_ER"/>
    <property type="match status" value="1"/>
</dbReference>
<dbReference type="Pfam" id="PF08240">
    <property type="entry name" value="ADH_N"/>
    <property type="match status" value="1"/>
</dbReference>
<comment type="subunit">
    <text evidence="2">Homotetramer.</text>
</comment>
<evidence type="ECO:0000313" key="9">
    <source>
        <dbReference type="Proteomes" id="UP000444316"/>
    </source>
</evidence>
<dbReference type="InterPro" id="IPR020843">
    <property type="entry name" value="ER"/>
</dbReference>
<feature type="domain" description="Enoyl reductase (ER)" evidence="7">
    <location>
        <begin position="11"/>
        <end position="334"/>
    </location>
</feature>
<evidence type="ECO:0000256" key="4">
    <source>
        <dbReference type="ARBA" id="ARBA00022857"/>
    </source>
</evidence>
<keyword evidence="4" id="KW-0521">NADP</keyword>
<dbReference type="InterPro" id="IPR013154">
    <property type="entry name" value="ADH-like_N"/>
</dbReference>
<dbReference type="GO" id="GO:0008270">
    <property type="term" value="F:zinc ion binding"/>
    <property type="evidence" value="ECO:0007669"/>
    <property type="project" value="InterPro"/>
</dbReference>
<dbReference type="SUPFAM" id="SSF51735">
    <property type="entry name" value="NAD(P)-binding Rossmann-fold domains"/>
    <property type="match status" value="1"/>
</dbReference>
<dbReference type="InterPro" id="IPR002364">
    <property type="entry name" value="Quin_OxRdtase/zeta-crystal_CS"/>
</dbReference>
<dbReference type="GO" id="GO:0005737">
    <property type="term" value="C:cytoplasm"/>
    <property type="evidence" value="ECO:0007669"/>
    <property type="project" value="UniProtKB-SubCell"/>
</dbReference>
<dbReference type="GO" id="GO:0016491">
    <property type="term" value="F:oxidoreductase activity"/>
    <property type="evidence" value="ECO:0007669"/>
    <property type="project" value="UniProtKB-KW"/>
</dbReference>
<evidence type="ECO:0000256" key="2">
    <source>
        <dbReference type="ARBA" id="ARBA00011881"/>
    </source>
</evidence>
<dbReference type="InterPro" id="IPR014182">
    <property type="entry name" value="ADH_Zn_typ-1"/>
</dbReference>
<proteinExistence type="inferred from homology"/>
<keyword evidence="5" id="KW-0694">RNA-binding</keyword>
<dbReference type="PANTHER" id="PTHR44154">
    <property type="entry name" value="QUINONE OXIDOREDUCTASE"/>
    <property type="match status" value="1"/>
</dbReference>
<dbReference type="InterPro" id="IPR011032">
    <property type="entry name" value="GroES-like_sf"/>
</dbReference>
<evidence type="ECO:0000256" key="5">
    <source>
        <dbReference type="ARBA" id="ARBA00022884"/>
    </source>
</evidence>
<dbReference type="GO" id="GO:0003723">
    <property type="term" value="F:RNA binding"/>
    <property type="evidence" value="ECO:0007669"/>
    <property type="project" value="UniProtKB-KW"/>
</dbReference>
<comment type="similarity">
    <text evidence="6">Belongs to the zinc-containing alcohol dehydrogenase family. Quinone oxidoreductase subfamily.</text>
</comment>
<evidence type="ECO:0000256" key="3">
    <source>
        <dbReference type="ARBA" id="ARBA00022490"/>
    </source>
</evidence>
<evidence type="ECO:0000256" key="6">
    <source>
        <dbReference type="RuleBase" id="RU364000"/>
    </source>
</evidence>
<protein>
    <recommendedName>
        <fullName evidence="6">Zinc-type alcohol dehydrogenase-like protein</fullName>
    </recommendedName>
</protein>
<dbReference type="Gene3D" id="3.40.50.720">
    <property type="entry name" value="NAD(P)-binding Rossmann-like Domain"/>
    <property type="match status" value="1"/>
</dbReference>
<dbReference type="Proteomes" id="UP000444316">
    <property type="component" value="Unassembled WGS sequence"/>
</dbReference>
<evidence type="ECO:0000256" key="1">
    <source>
        <dbReference type="ARBA" id="ARBA00004496"/>
    </source>
</evidence>
<reference evidence="8" key="1">
    <citation type="submission" date="2019-12" db="EMBL/GenBank/DDBJ databases">
        <title>Novel species isolated from a subtropical stream in China.</title>
        <authorList>
            <person name="Lu H."/>
        </authorList>
    </citation>
    <scope>NUCLEOTIDE SEQUENCE [LARGE SCALE GENOMIC DNA]</scope>
    <source>
        <strain evidence="8">FT93W</strain>
    </source>
</reference>
<dbReference type="AlphaFoldDB" id="A0A845HXN2"/>
<name>A0A845HXN2_9BURK</name>
<gene>
    <name evidence="8" type="ORF">GTP23_05335</name>
</gene>
<dbReference type="RefSeq" id="WP_161034162.1">
    <property type="nucleotide sequence ID" value="NZ_WWCL01000001.1"/>
</dbReference>